<gene>
    <name evidence="1" type="ORF">KL771_04030</name>
</gene>
<name>A0A947GI20_9HYPH</name>
<sequence length="64" mass="7122">MESYNNLPKEVVDSDGSSSGIYSRILIYGPLSDFYIDLMMARARMLDFEVSGIQGARSARRVAT</sequence>
<reference evidence="1 2" key="1">
    <citation type="submission" date="2021-06" db="EMBL/GenBank/DDBJ databases">
        <authorList>
            <person name="Grouzdev D.S."/>
            <person name="Koziaeva V."/>
        </authorList>
    </citation>
    <scope>NUCLEOTIDE SEQUENCE [LARGE SCALE GENOMIC DNA]</scope>
    <source>
        <strain evidence="1 2">22</strain>
    </source>
</reference>
<evidence type="ECO:0000313" key="1">
    <source>
        <dbReference type="EMBL" id="MBT9288604.1"/>
    </source>
</evidence>
<dbReference type="AlphaFoldDB" id="A0A947GI20"/>
<keyword evidence="2" id="KW-1185">Reference proteome</keyword>
<dbReference type="EMBL" id="JAHHZF010000002">
    <property type="protein sequence ID" value="MBT9288604.1"/>
    <property type="molecule type" value="Genomic_DNA"/>
</dbReference>
<dbReference type="RefSeq" id="WP_261967275.1">
    <property type="nucleotide sequence ID" value="NZ_JAHHZF010000002.1"/>
</dbReference>
<proteinExistence type="predicted"/>
<protein>
    <submittedName>
        <fullName evidence="1">Uncharacterized protein</fullName>
    </submittedName>
</protein>
<comment type="caution">
    <text evidence="1">The sequence shown here is derived from an EMBL/GenBank/DDBJ whole genome shotgun (WGS) entry which is preliminary data.</text>
</comment>
<accession>A0A947GI20</accession>
<organism evidence="1 2">
    <name type="scientific">Prosthecodimorpha staleyi</name>
    <dbReference type="NCBI Taxonomy" id="2840188"/>
    <lineage>
        <taxon>Bacteria</taxon>
        <taxon>Pseudomonadati</taxon>
        <taxon>Pseudomonadota</taxon>
        <taxon>Alphaproteobacteria</taxon>
        <taxon>Hyphomicrobiales</taxon>
        <taxon>Ancalomicrobiaceae</taxon>
        <taxon>Prosthecodimorpha</taxon>
    </lineage>
</organism>
<evidence type="ECO:0000313" key="2">
    <source>
        <dbReference type="Proteomes" id="UP000766595"/>
    </source>
</evidence>
<dbReference type="Proteomes" id="UP000766595">
    <property type="component" value="Unassembled WGS sequence"/>
</dbReference>